<evidence type="ECO:0000313" key="1">
    <source>
        <dbReference type="EMBL" id="KAK7847082.1"/>
    </source>
</evidence>
<reference evidence="1 2" key="1">
    <citation type="journal article" date="2018" name="Sci. Data">
        <title>The draft genome sequence of cork oak.</title>
        <authorList>
            <person name="Ramos A.M."/>
            <person name="Usie A."/>
            <person name="Barbosa P."/>
            <person name="Barros P.M."/>
            <person name="Capote T."/>
            <person name="Chaves I."/>
            <person name="Simoes F."/>
            <person name="Abreu I."/>
            <person name="Carrasquinho I."/>
            <person name="Faro C."/>
            <person name="Guimaraes J.B."/>
            <person name="Mendonca D."/>
            <person name="Nobrega F."/>
            <person name="Rodrigues L."/>
            <person name="Saibo N.J.M."/>
            <person name="Varela M.C."/>
            <person name="Egas C."/>
            <person name="Matos J."/>
            <person name="Miguel C.M."/>
            <person name="Oliveira M.M."/>
            <person name="Ricardo C.P."/>
            <person name="Goncalves S."/>
        </authorList>
    </citation>
    <scope>NUCLEOTIDE SEQUENCE [LARGE SCALE GENOMIC DNA]</scope>
    <source>
        <strain evidence="2">cv. HL8</strain>
    </source>
</reference>
<organism evidence="1 2">
    <name type="scientific">Quercus suber</name>
    <name type="common">Cork oak</name>
    <dbReference type="NCBI Taxonomy" id="58331"/>
    <lineage>
        <taxon>Eukaryota</taxon>
        <taxon>Viridiplantae</taxon>
        <taxon>Streptophyta</taxon>
        <taxon>Embryophyta</taxon>
        <taxon>Tracheophyta</taxon>
        <taxon>Spermatophyta</taxon>
        <taxon>Magnoliopsida</taxon>
        <taxon>eudicotyledons</taxon>
        <taxon>Gunneridae</taxon>
        <taxon>Pentapetalae</taxon>
        <taxon>rosids</taxon>
        <taxon>fabids</taxon>
        <taxon>Fagales</taxon>
        <taxon>Fagaceae</taxon>
        <taxon>Quercus</taxon>
    </lineage>
</organism>
<name>A0AAW0L5Z4_QUESU</name>
<keyword evidence="2" id="KW-1185">Reference proteome</keyword>
<gene>
    <name evidence="1" type="ORF">CFP56_007122</name>
</gene>
<proteinExistence type="predicted"/>
<dbReference type="Proteomes" id="UP000237347">
    <property type="component" value="Unassembled WGS sequence"/>
</dbReference>
<protein>
    <submittedName>
        <fullName evidence="1">Uncharacterized protein</fullName>
    </submittedName>
</protein>
<sequence length="29" mass="3556">MNSYSNKMLLLLLLLFNRVQRIFVHLYCL</sequence>
<dbReference type="AlphaFoldDB" id="A0AAW0L5Z4"/>
<dbReference type="EMBL" id="PKMF04000146">
    <property type="protein sequence ID" value="KAK7847082.1"/>
    <property type="molecule type" value="Genomic_DNA"/>
</dbReference>
<comment type="caution">
    <text evidence="1">The sequence shown here is derived from an EMBL/GenBank/DDBJ whole genome shotgun (WGS) entry which is preliminary data.</text>
</comment>
<evidence type="ECO:0000313" key="2">
    <source>
        <dbReference type="Proteomes" id="UP000237347"/>
    </source>
</evidence>
<accession>A0AAW0L5Z4</accession>